<evidence type="ECO:0000256" key="1">
    <source>
        <dbReference type="ARBA" id="ARBA00004651"/>
    </source>
</evidence>
<evidence type="ECO:0000313" key="11">
    <source>
        <dbReference type="EMBL" id="KYB27516.1"/>
    </source>
</evidence>
<dbReference type="GO" id="GO:0005886">
    <property type="term" value="C:plasma membrane"/>
    <property type="evidence" value="ECO:0000318"/>
    <property type="project" value="GO_Central"/>
</dbReference>
<dbReference type="PANTHER" id="PTHR21137">
    <property type="entry name" value="ODORANT RECEPTOR"/>
    <property type="match status" value="1"/>
</dbReference>
<dbReference type="Pfam" id="PF02949">
    <property type="entry name" value="7tm_6"/>
    <property type="match status" value="1"/>
</dbReference>
<keyword evidence="8 10" id="KW-0675">Receptor</keyword>
<feature type="transmembrane region" description="Helical" evidence="10">
    <location>
        <begin position="60"/>
        <end position="79"/>
    </location>
</feature>
<feature type="transmembrane region" description="Helical" evidence="10">
    <location>
        <begin position="33"/>
        <end position="54"/>
    </location>
</feature>
<evidence type="ECO:0000256" key="10">
    <source>
        <dbReference type="RuleBase" id="RU351113"/>
    </source>
</evidence>
<evidence type="ECO:0000256" key="8">
    <source>
        <dbReference type="ARBA" id="ARBA00023170"/>
    </source>
</evidence>
<dbReference type="GO" id="GO:0007165">
    <property type="term" value="P:signal transduction"/>
    <property type="evidence" value="ECO:0007669"/>
    <property type="project" value="UniProtKB-KW"/>
</dbReference>
<accession>A0A139WHV8</accession>
<dbReference type="AlphaFoldDB" id="A0A139WHV8"/>
<keyword evidence="3 10" id="KW-0716">Sensory transduction</keyword>
<dbReference type="Proteomes" id="UP000007266">
    <property type="component" value="Linkage group 5"/>
</dbReference>
<evidence type="ECO:0000256" key="3">
    <source>
        <dbReference type="ARBA" id="ARBA00022606"/>
    </source>
</evidence>
<feature type="transmembrane region" description="Helical" evidence="10">
    <location>
        <begin position="283"/>
        <end position="301"/>
    </location>
</feature>
<comment type="caution">
    <text evidence="10">Lacks conserved residue(s) required for the propagation of feature annotation.</text>
</comment>
<keyword evidence="7 10" id="KW-0472">Membrane</keyword>
<dbReference type="KEGG" id="tca:107397405"/>
<evidence type="ECO:0000256" key="6">
    <source>
        <dbReference type="ARBA" id="ARBA00022989"/>
    </source>
</evidence>
<evidence type="ECO:0000313" key="12">
    <source>
        <dbReference type="Proteomes" id="UP000007266"/>
    </source>
</evidence>
<keyword evidence="12" id="KW-1185">Reference proteome</keyword>
<keyword evidence="4 10" id="KW-0812">Transmembrane</keyword>
<dbReference type="InterPro" id="IPR004117">
    <property type="entry name" value="7tm6_olfct_rcpt"/>
</dbReference>
<reference evidence="11 12" key="1">
    <citation type="journal article" date="2008" name="Nature">
        <title>The genome of the model beetle and pest Tribolium castaneum.</title>
        <authorList>
            <consortium name="Tribolium Genome Sequencing Consortium"/>
            <person name="Richards S."/>
            <person name="Gibbs R.A."/>
            <person name="Weinstock G.M."/>
            <person name="Brown S.J."/>
            <person name="Denell R."/>
            <person name="Beeman R.W."/>
            <person name="Gibbs R."/>
            <person name="Beeman R.W."/>
            <person name="Brown S.J."/>
            <person name="Bucher G."/>
            <person name="Friedrich M."/>
            <person name="Grimmelikhuijzen C.J."/>
            <person name="Klingler M."/>
            <person name="Lorenzen M."/>
            <person name="Richards S."/>
            <person name="Roth S."/>
            <person name="Schroder R."/>
            <person name="Tautz D."/>
            <person name="Zdobnov E.M."/>
            <person name="Muzny D."/>
            <person name="Gibbs R.A."/>
            <person name="Weinstock G.M."/>
            <person name="Attaway T."/>
            <person name="Bell S."/>
            <person name="Buhay C.J."/>
            <person name="Chandrabose M.N."/>
            <person name="Chavez D."/>
            <person name="Clerk-Blankenburg K.P."/>
            <person name="Cree A."/>
            <person name="Dao M."/>
            <person name="Davis C."/>
            <person name="Chacko J."/>
            <person name="Dinh H."/>
            <person name="Dugan-Rocha S."/>
            <person name="Fowler G."/>
            <person name="Garner T.T."/>
            <person name="Garnes J."/>
            <person name="Gnirke A."/>
            <person name="Hawes A."/>
            <person name="Hernandez J."/>
            <person name="Hines S."/>
            <person name="Holder M."/>
            <person name="Hume J."/>
            <person name="Jhangiani S.N."/>
            <person name="Joshi V."/>
            <person name="Khan Z.M."/>
            <person name="Jackson L."/>
            <person name="Kovar C."/>
            <person name="Kowis A."/>
            <person name="Lee S."/>
            <person name="Lewis L.R."/>
            <person name="Margolis J."/>
            <person name="Morgan M."/>
            <person name="Nazareth L.V."/>
            <person name="Nguyen N."/>
            <person name="Okwuonu G."/>
            <person name="Parker D."/>
            <person name="Richards S."/>
            <person name="Ruiz S.J."/>
            <person name="Santibanez J."/>
            <person name="Savard J."/>
            <person name="Scherer S.E."/>
            <person name="Schneider B."/>
            <person name="Sodergren E."/>
            <person name="Tautz D."/>
            <person name="Vattahil S."/>
            <person name="Villasana D."/>
            <person name="White C.S."/>
            <person name="Wright R."/>
            <person name="Park Y."/>
            <person name="Beeman R.W."/>
            <person name="Lord J."/>
            <person name="Oppert B."/>
            <person name="Lorenzen M."/>
            <person name="Brown S."/>
            <person name="Wang L."/>
            <person name="Savard J."/>
            <person name="Tautz D."/>
            <person name="Richards S."/>
            <person name="Weinstock G."/>
            <person name="Gibbs R.A."/>
            <person name="Liu Y."/>
            <person name="Worley K."/>
            <person name="Weinstock G."/>
            <person name="Elsik C.G."/>
            <person name="Reese J.T."/>
            <person name="Elhaik E."/>
            <person name="Landan G."/>
            <person name="Graur D."/>
            <person name="Arensburger P."/>
            <person name="Atkinson P."/>
            <person name="Beeman R.W."/>
            <person name="Beidler J."/>
            <person name="Brown S.J."/>
            <person name="Demuth J.P."/>
            <person name="Drury D.W."/>
            <person name="Du Y.Z."/>
            <person name="Fujiwara H."/>
            <person name="Lorenzen M."/>
            <person name="Maselli V."/>
            <person name="Osanai M."/>
            <person name="Park Y."/>
            <person name="Robertson H.M."/>
            <person name="Tu Z."/>
            <person name="Wang J.J."/>
            <person name="Wang S."/>
            <person name="Richards S."/>
            <person name="Song H."/>
            <person name="Zhang L."/>
            <person name="Sodergren E."/>
            <person name="Werner D."/>
            <person name="Stanke M."/>
            <person name="Morgenstern B."/>
            <person name="Solovyev V."/>
            <person name="Kosarev P."/>
            <person name="Brown G."/>
            <person name="Chen H.C."/>
            <person name="Ermolaeva O."/>
            <person name="Hlavina W."/>
            <person name="Kapustin Y."/>
            <person name="Kiryutin B."/>
            <person name="Kitts P."/>
            <person name="Maglott D."/>
            <person name="Pruitt K."/>
            <person name="Sapojnikov V."/>
            <person name="Souvorov A."/>
            <person name="Mackey A.J."/>
            <person name="Waterhouse R.M."/>
            <person name="Wyder S."/>
            <person name="Zdobnov E.M."/>
            <person name="Zdobnov E.M."/>
            <person name="Wyder S."/>
            <person name="Kriventseva E.V."/>
            <person name="Kadowaki T."/>
            <person name="Bork P."/>
            <person name="Aranda M."/>
            <person name="Bao R."/>
            <person name="Beermann A."/>
            <person name="Berns N."/>
            <person name="Bolognesi R."/>
            <person name="Bonneton F."/>
            <person name="Bopp D."/>
            <person name="Brown S.J."/>
            <person name="Bucher G."/>
            <person name="Butts T."/>
            <person name="Chaumot A."/>
            <person name="Denell R.E."/>
            <person name="Ferrier D.E."/>
            <person name="Friedrich M."/>
            <person name="Gordon C.M."/>
            <person name="Jindra M."/>
            <person name="Klingler M."/>
            <person name="Lan Q."/>
            <person name="Lattorff H.M."/>
            <person name="Laudet V."/>
            <person name="von Levetsow C."/>
            <person name="Liu Z."/>
            <person name="Lutz R."/>
            <person name="Lynch J.A."/>
            <person name="da Fonseca R.N."/>
            <person name="Posnien N."/>
            <person name="Reuter R."/>
            <person name="Roth S."/>
            <person name="Savard J."/>
            <person name="Schinko J.B."/>
            <person name="Schmitt C."/>
            <person name="Schoppmeier M."/>
            <person name="Schroder R."/>
            <person name="Shippy T.D."/>
            <person name="Simonnet F."/>
            <person name="Marques-Souza H."/>
            <person name="Tautz D."/>
            <person name="Tomoyasu Y."/>
            <person name="Trauner J."/>
            <person name="Van der Zee M."/>
            <person name="Vervoort M."/>
            <person name="Wittkopp N."/>
            <person name="Wimmer E.A."/>
            <person name="Yang X."/>
            <person name="Jones A.K."/>
            <person name="Sattelle D.B."/>
            <person name="Ebert P.R."/>
            <person name="Nelson D."/>
            <person name="Scott J.G."/>
            <person name="Beeman R.W."/>
            <person name="Muthukrishnan S."/>
            <person name="Kramer K.J."/>
            <person name="Arakane Y."/>
            <person name="Beeman R.W."/>
            <person name="Zhu Q."/>
            <person name="Hogenkamp D."/>
            <person name="Dixit R."/>
            <person name="Oppert B."/>
            <person name="Jiang H."/>
            <person name="Zou Z."/>
            <person name="Marshall J."/>
            <person name="Elpidina E."/>
            <person name="Vinokurov K."/>
            <person name="Oppert C."/>
            <person name="Zou Z."/>
            <person name="Evans J."/>
            <person name="Lu Z."/>
            <person name="Zhao P."/>
            <person name="Sumathipala N."/>
            <person name="Altincicek B."/>
            <person name="Vilcinskas A."/>
            <person name="Williams M."/>
            <person name="Hultmark D."/>
            <person name="Hetru C."/>
            <person name="Jiang H."/>
            <person name="Grimmelikhuijzen C.J."/>
            <person name="Hauser F."/>
            <person name="Cazzamali G."/>
            <person name="Williamson M."/>
            <person name="Park Y."/>
            <person name="Li B."/>
            <person name="Tanaka Y."/>
            <person name="Predel R."/>
            <person name="Neupert S."/>
            <person name="Schachtner J."/>
            <person name="Verleyen P."/>
            <person name="Raible F."/>
            <person name="Bork P."/>
            <person name="Friedrich M."/>
            <person name="Walden K.K."/>
            <person name="Robertson H.M."/>
            <person name="Angeli S."/>
            <person name="Foret S."/>
            <person name="Bucher G."/>
            <person name="Schuetz S."/>
            <person name="Maleszka R."/>
            <person name="Wimmer E.A."/>
            <person name="Beeman R.W."/>
            <person name="Lorenzen M."/>
            <person name="Tomoyasu Y."/>
            <person name="Miller S.C."/>
            <person name="Grossmann D."/>
            <person name="Bucher G."/>
        </authorList>
    </citation>
    <scope>NUCLEOTIDE SEQUENCE [LARGE SCALE GENOMIC DNA]</scope>
    <source>
        <strain evidence="11 12">Georgia GA2</strain>
    </source>
</reference>
<organism evidence="11 12">
    <name type="scientific">Tribolium castaneum</name>
    <name type="common">Red flour beetle</name>
    <dbReference type="NCBI Taxonomy" id="7070"/>
    <lineage>
        <taxon>Eukaryota</taxon>
        <taxon>Metazoa</taxon>
        <taxon>Ecdysozoa</taxon>
        <taxon>Arthropoda</taxon>
        <taxon>Hexapoda</taxon>
        <taxon>Insecta</taxon>
        <taxon>Pterygota</taxon>
        <taxon>Neoptera</taxon>
        <taxon>Endopterygota</taxon>
        <taxon>Coleoptera</taxon>
        <taxon>Polyphaga</taxon>
        <taxon>Cucujiformia</taxon>
        <taxon>Tenebrionidae</taxon>
        <taxon>Tenebrionidae incertae sedis</taxon>
        <taxon>Tribolium</taxon>
    </lineage>
</organism>
<evidence type="ECO:0000256" key="4">
    <source>
        <dbReference type="ARBA" id="ARBA00022692"/>
    </source>
</evidence>
<dbReference type="EMBL" id="KQ971342">
    <property type="protein sequence ID" value="KYB27516.1"/>
    <property type="molecule type" value="Genomic_DNA"/>
</dbReference>
<keyword evidence="6 10" id="KW-1133">Transmembrane helix</keyword>
<evidence type="ECO:0000256" key="5">
    <source>
        <dbReference type="ARBA" id="ARBA00022725"/>
    </source>
</evidence>
<comment type="similarity">
    <text evidence="10">Belongs to the insect chemoreceptor superfamily. Heteromeric odorant receptor channel (TC 1.A.69) family.</text>
</comment>
<keyword evidence="2" id="KW-1003">Cell membrane</keyword>
<evidence type="ECO:0000256" key="9">
    <source>
        <dbReference type="ARBA" id="ARBA00023224"/>
    </source>
</evidence>
<dbReference type="PANTHER" id="PTHR21137:SF35">
    <property type="entry name" value="ODORANT RECEPTOR 19A-RELATED"/>
    <property type="match status" value="1"/>
</dbReference>
<sequence length="377" mass="43671">MMRNEGETNYFQMCLTCYNLSGLRSSSKPFLKIISQFILYPVMWVLFGMMTYNIRFKHNNLSEITEVFIAVCTTAYILLRKTILIKNSALYEDLIKEQSRFWKYDLFGEPTESKLRKNMQFCVSLIKLIVISGIMSTVVHCSSPFLVENIDLPQSCWIPGNNSIVKNIIYVAESAIHIECLNYLAVFDGLYLLTTTNLKAQFVLLQKAIESITFKSGDEETYAWTQLKACSQYHIYLLRIHKKINKIYSEFFLCTYILTIWGTCVPLFVIFNNISNFAEVVESMFIAFLINALLVMMFIPASEIEIEAEKLALQIYFINWYETKNLKIRKFILFWLMQAQVPVRMTGGGMLIINRSLMLQIQRIGFSLTTLLTGLTT</sequence>
<dbReference type="FunCoup" id="A0A139WHV8">
    <property type="interactions" value="43"/>
</dbReference>
<reference evidence="11 12" key="2">
    <citation type="journal article" date="2010" name="Nucleic Acids Res.">
        <title>BeetleBase in 2010: revisions to provide comprehensive genomic information for Tribolium castaneum.</title>
        <authorList>
            <person name="Kim H.S."/>
            <person name="Murphy T."/>
            <person name="Xia J."/>
            <person name="Caragea D."/>
            <person name="Park Y."/>
            <person name="Beeman R.W."/>
            <person name="Lorenzen M.D."/>
            <person name="Butcher S."/>
            <person name="Manak J.R."/>
            <person name="Brown S.J."/>
        </authorList>
    </citation>
    <scope>GENOME REANNOTATION</scope>
    <source>
        <strain evidence="11 12">Georgia GA2</strain>
    </source>
</reference>
<gene>
    <name evidence="11" type="primary">AUGUSTUS-3.0.2_10942</name>
    <name evidence="11" type="ORF">TcasGA2_TC010942</name>
</gene>
<dbReference type="GO" id="GO:0004984">
    <property type="term" value="F:olfactory receptor activity"/>
    <property type="evidence" value="ECO:0000318"/>
    <property type="project" value="GO_Central"/>
</dbReference>
<evidence type="ECO:0000256" key="2">
    <source>
        <dbReference type="ARBA" id="ARBA00022475"/>
    </source>
</evidence>
<dbReference type="GO" id="GO:0050911">
    <property type="term" value="P:detection of chemical stimulus involved in sensory perception of smell"/>
    <property type="evidence" value="ECO:0000318"/>
    <property type="project" value="GO_Central"/>
</dbReference>
<dbReference type="GO" id="GO:0005549">
    <property type="term" value="F:odorant binding"/>
    <property type="evidence" value="ECO:0007669"/>
    <property type="project" value="InterPro"/>
</dbReference>
<feature type="transmembrane region" description="Helical" evidence="10">
    <location>
        <begin position="251"/>
        <end position="271"/>
    </location>
</feature>
<keyword evidence="5 10" id="KW-0552">Olfaction</keyword>
<dbReference type="OrthoDB" id="6762713at2759"/>
<comment type="subcellular location">
    <subcellularLocation>
        <location evidence="1 10">Cell membrane</location>
        <topology evidence="1 10">Multi-pass membrane protein</topology>
    </subcellularLocation>
</comment>
<protein>
    <recommendedName>
        <fullName evidence="10">Odorant receptor</fullName>
    </recommendedName>
</protein>
<proteinExistence type="inferred from homology"/>
<name>A0A139WHV8_TRICA</name>
<evidence type="ECO:0000256" key="7">
    <source>
        <dbReference type="ARBA" id="ARBA00023136"/>
    </source>
</evidence>
<dbReference type="InParanoid" id="A0A139WHV8"/>
<keyword evidence="9 10" id="KW-0807">Transducer</keyword>